<gene>
    <name evidence="2" type="primary">AVEN_228982_1</name>
    <name evidence="2" type="ORF">CDAR_227021</name>
</gene>
<proteinExistence type="predicted"/>
<protein>
    <submittedName>
        <fullName evidence="2">Uncharacterized protein</fullName>
    </submittedName>
</protein>
<comment type="caution">
    <text evidence="2">The sequence shown here is derived from an EMBL/GenBank/DDBJ whole genome shotgun (WGS) entry which is preliminary data.</text>
</comment>
<feature type="compositionally biased region" description="Polar residues" evidence="1">
    <location>
        <begin position="221"/>
        <end position="239"/>
    </location>
</feature>
<dbReference type="EMBL" id="BPLQ01014702">
    <property type="protein sequence ID" value="GIY82261.1"/>
    <property type="molecule type" value="Genomic_DNA"/>
</dbReference>
<evidence type="ECO:0000256" key="1">
    <source>
        <dbReference type="SAM" id="MobiDB-lite"/>
    </source>
</evidence>
<feature type="region of interest" description="Disordered" evidence="1">
    <location>
        <begin position="221"/>
        <end position="257"/>
    </location>
</feature>
<feature type="compositionally biased region" description="Low complexity" evidence="1">
    <location>
        <begin position="240"/>
        <end position="257"/>
    </location>
</feature>
<organism evidence="2 3">
    <name type="scientific">Caerostris darwini</name>
    <dbReference type="NCBI Taxonomy" id="1538125"/>
    <lineage>
        <taxon>Eukaryota</taxon>
        <taxon>Metazoa</taxon>
        <taxon>Ecdysozoa</taxon>
        <taxon>Arthropoda</taxon>
        <taxon>Chelicerata</taxon>
        <taxon>Arachnida</taxon>
        <taxon>Araneae</taxon>
        <taxon>Araneomorphae</taxon>
        <taxon>Entelegynae</taxon>
        <taxon>Araneoidea</taxon>
        <taxon>Araneidae</taxon>
        <taxon>Caerostris</taxon>
    </lineage>
</organism>
<sequence>MYWELDRSPLTHIGPGPWGFGCCSCVIRYIKTQSGHGQGFVLLAKWRAVLFNGIRITKHISMVHRRNMLEVLSILLLMTITLHPTTADEQDESTKMKYKGPVVYSNLPPPVLYFPNFPPKPKIANRGDGQESHIEYVPFPFKDLPLLVYESQSQPPVHVVEKEANPAPDKGSVSKTHQQSNQNAYQTSDYVKNVQQPYPRAQPQILTNSNNYYAANQYTDSQNQGYTTSSDRLPNNVPYSASQQAAPSSPSQQNTVSYQVQGNAGQNNQQQISYTVAQNNAQNPAQYTVVNSVEKQPAQFQNVNPQMNINTRPSQSVQHNVNTQNQPNIHMRPQMQNIQTPQLHYNIQQMQQQQSIPVEHVQNTATQQDNQKILLPSMQQHLVGSNSNLLQHPGTLIATIPQFQKQPNVPPRGIQNRPHIQQPQVATNDGNGQDQEYLSIALYPYDILNTNYKEQQQQQQEQQYYKIVIPSQNDLEILRGSDGSKQMNPANSNLMKMQNQQTHPSQGQNSQHMSISSSQGQQMNQQGPKQPIEGLLNSNSVKQQLIEMQKLQAMGMEIQRLLAMGQLKQQAMETGNPTKQAMPMEMQKQQATVMNLQQSTHSQQYPGMAERQKQQAMRMPKQAIEMEMQKQRMMEMQKQQAMEALKQKIMELQKEKEMERPNLHERERLKQQQTVEIPMEQVMEMLKQQTIQVQKQQMMEMEKQQAMKSENSGFQRIKMGDSSQGGGRNVNKQRNIDINTKKQMVREKMNAVDKNKLQKQNSKQEPTENFPGFQDDSVEYQQILIHIPHTLSGQPQIVVQQGDSDQVAASYADTGVRNDTGKLVNAANYFKQPQYEFMDQNYQITRQKPISSEGAISSSYFRQASIPKFSIENPDIPDTSKYLFGKQSSTSPIRNNHPGVYSNSFFYTSSYPYFGSPYTPSGTLEVRKRIPSDQPTQILSNT</sequence>
<feature type="region of interest" description="Disordered" evidence="1">
    <location>
        <begin position="163"/>
        <end position="184"/>
    </location>
</feature>
<feature type="region of interest" description="Disordered" evidence="1">
    <location>
        <begin position="497"/>
        <end position="534"/>
    </location>
</feature>
<keyword evidence="3" id="KW-1185">Reference proteome</keyword>
<feature type="compositionally biased region" description="Polar residues" evidence="1">
    <location>
        <begin position="497"/>
        <end position="507"/>
    </location>
</feature>
<accession>A0AAV4WJU9</accession>
<evidence type="ECO:0000313" key="2">
    <source>
        <dbReference type="EMBL" id="GIY82261.1"/>
    </source>
</evidence>
<evidence type="ECO:0000313" key="3">
    <source>
        <dbReference type="Proteomes" id="UP001054837"/>
    </source>
</evidence>
<feature type="compositionally biased region" description="Polar residues" evidence="1">
    <location>
        <begin position="173"/>
        <end position="184"/>
    </location>
</feature>
<dbReference type="PROSITE" id="PS51257">
    <property type="entry name" value="PROKAR_LIPOPROTEIN"/>
    <property type="match status" value="1"/>
</dbReference>
<dbReference type="Proteomes" id="UP001054837">
    <property type="component" value="Unassembled WGS sequence"/>
</dbReference>
<reference evidence="2 3" key="1">
    <citation type="submission" date="2021-06" db="EMBL/GenBank/DDBJ databases">
        <title>Caerostris darwini draft genome.</title>
        <authorList>
            <person name="Kono N."/>
            <person name="Arakawa K."/>
        </authorList>
    </citation>
    <scope>NUCLEOTIDE SEQUENCE [LARGE SCALE GENOMIC DNA]</scope>
</reference>
<dbReference type="AlphaFoldDB" id="A0AAV4WJU9"/>
<feature type="compositionally biased region" description="Low complexity" evidence="1">
    <location>
        <begin position="508"/>
        <end position="532"/>
    </location>
</feature>
<name>A0AAV4WJU9_9ARAC</name>